<accession>A0A8J3BA84</accession>
<keyword evidence="1" id="KW-0808">Transferase</keyword>
<keyword evidence="1 2" id="KW-0418">Kinase</keyword>
<dbReference type="PANTHER" id="PTHR12149:SF8">
    <property type="entry name" value="PROTEIN-RIBULOSAMINE 3-KINASE"/>
    <property type="match status" value="1"/>
</dbReference>
<name>A0A8J3BA84_9BACI</name>
<dbReference type="GO" id="GO:0016301">
    <property type="term" value="F:kinase activity"/>
    <property type="evidence" value="ECO:0007669"/>
    <property type="project" value="UniProtKB-UniRule"/>
</dbReference>
<protein>
    <submittedName>
        <fullName evidence="2">Fructosamine kinase</fullName>
    </submittedName>
</protein>
<dbReference type="PANTHER" id="PTHR12149">
    <property type="entry name" value="FRUCTOSAMINE 3 KINASE-RELATED PROTEIN"/>
    <property type="match status" value="1"/>
</dbReference>
<evidence type="ECO:0000313" key="2">
    <source>
        <dbReference type="EMBL" id="GGJ96496.1"/>
    </source>
</evidence>
<dbReference type="EMBL" id="BMOF01000010">
    <property type="protein sequence ID" value="GGJ96496.1"/>
    <property type="molecule type" value="Genomic_DNA"/>
</dbReference>
<comment type="similarity">
    <text evidence="1">Belongs to the fructosamine kinase family.</text>
</comment>
<organism evidence="2 3">
    <name type="scientific">Calditerricola satsumensis</name>
    <dbReference type="NCBI Taxonomy" id="373054"/>
    <lineage>
        <taxon>Bacteria</taxon>
        <taxon>Bacillati</taxon>
        <taxon>Bacillota</taxon>
        <taxon>Bacilli</taxon>
        <taxon>Bacillales</taxon>
        <taxon>Bacillaceae</taxon>
        <taxon>Calditerricola</taxon>
    </lineage>
</organism>
<sequence>MTIPAALIDAVRQALLEHVGPAAADVHTMPVGGGDICRAAKVTAGRRAFFLKWRPDAPPGFFAAEAKGLARLADVHRDTGVGVPGVIAVGNGAGGAPPFLLLEWIARERADDGAAAALGEGLARQHLARGPAYGWDADSFLGPLPFPAGWRPDWPTYYRDMRLVPLVAQADRRGLLGAERAARLRKLLDRLEEWLAHRPEPALLHGDLWGGNWMVGRGTAPDAAAEARQPRPYLIDPASFYGDPELDLAMTELFGGFPPAFSAAYQRVRPIDPLYPDRRPLYQLYYLLAHLVLFGETYGAAVDRILRRYVG</sequence>
<dbReference type="AlphaFoldDB" id="A0A8J3BA84"/>
<reference evidence="2" key="1">
    <citation type="journal article" date="2014" name="Int. J. Syst. Evol. Microbiol.">
        <title>Complete genome sequence of Corynebacterium casei LMG S-19264T (=DSM 44701T), isolated from a smear-ripened cheese.</title>
        <authorList>
            <consortium name="US DOE Joint Genome Institute (JGI-PGF)"/>
            <person name="Walter F."/>
            <person name="Albersmeier A."/>
            <person name="Kalinowski J."/>
            <person name="Ruckert C."/>
        </authorList>
    </citation>
    <scope>NUCLEOTIDE SEQUENCE</scope>
    <source>
        <strain evidence="2">JCM 14719</strain>
    </source>
</reference>
<dbReference type="RefSeq" id="WP_188816856.1">
    <property type="nucleotide sequence ID" value="NZ_BMOF01000010.1"/>
</dbReference>
<dbReference type="Gene3D" id="3.30.200.20">
    <property type="entry name" value="Phosphorylase Kinase, domain 1"/>
    <property type="match status" value="1"/>
</dbReference>
<keyword evidence="3" id="KW-1185">Reference proteome</keyword>
<dbReference type="Pfam" id="PF03881">
    <property type="entry name" value="Fructosamin_kin"/>
    <property type="match status" value="1"/>
</dbReference>
<dbReference type="SUPFAM" id="SSF56112">
    <property type="entry name" value="Protein kinase-like (PK-like)"/>
    <property type="match status" value="1"/>
</dbReference>
<dbReference type="InterPro" id="IPR011009">
    <property type="entry name" value="Kinase-like_dom_sf"/>
</dbReference>
<proteinExistence type="inferred from homology"/>
<gene>
    <name evidence="2" type="ORF">GCM10007043_07930</name>
</gene>
<reference evidence="2" key="2">
    <citation type="submission" date="2020-09" db="EMBL/GenBank/DDBJ databases">
        <authorList>
            <person name="Sun Q."/>
            <person name="Ohkuma M."/>
        </authorList>
    </citation>
    <scope>NUCLEOTIDE SEQUENCE</scope>
    <source>
        <strain evidence="2">JCM 14719</strain>
    </source>
</reference>
<evidence type="ECO:0000313" key="3">
    <source>
        <dbReference type="Proteomes" id="UP000637720"/>
    </source>
</evidence>
<comment type="caution">
    <text evidence="2">The sequence shown here is derived from an EMBL/GenBank/DDBJ whole genome shotgun (WGS) entry which is preliminary data.</text>
</comment>
<dbReference type="Gene3D" id="3.90.1200.10">
    <property type="match status" value="1"/>
</dbReference>
<evidence type="ECO:0000256" key="1">
    <source>
        <dbReference type="PIRNR" id="PIRNR006221"/>
    </source>
</evidence>
<dbReference type="InterPro" id="IPR016477">
    <property type="entry name" value="Fructo-/Ketosamine-3-kinase"/>
</dbReference>
<dbReference type="Proteomes" id="UP000637720">
    <property type="component" value="Unassembled WGS sequence"/>
</dbReference>
<dbReference type="PIRSF" id="PIRSF006221">
    <property type="entry name" value="Ketosamine-3-kinase"/>
    <property type="match status" value="1"/>
</dbReference>